<dbReference type="PROSITE" id="PS51257">
    <property type="entry name" value="PROKAR_LIPOPROTEIN"/>
    <property type="match status" value="1"/>
</dbReference>
<evidence type="ECO:0000256" key="5">
    <source>
        <dbReference type="SAM" id="SignalP"/>
    </source>
</evidence>
<name>A0ABS6BPA7_9CLOT</name>
<dbReference type="Proteomes" id="UP000776252">
    <property type="component" value="Unassembled WGS sequence"/>
</dbReference>
<dbReference type="PANTHER" id="PTHR43649:SF31">
    <property type="entry name" value="SN-GLYCEROL-3-PHOSPHATE-BINDING PERIPLASMIC PROTEIN UGPB"/>
    <property type="match status" value="1"/>
</dbReference>
<dbReference type="InterPro" id="IPR006059">
    <property type="entry name" value="SBP"/>
</dbReference>
<gene>
    <name evidence="6" type="ORF">KPL37_03040</name>
</gene>
<evidence type="ECO:0000313" key="6">
    <source>
        <dbReference type="EMBL" id="MBU3158750.1"/>
    </source>
</evidence>
<feature type="chain" id="PRO_5046111354" evidence="5">
    <location>
        <begin position="24"/>
        <end position="406"/>
    </location>
</feature>
<evidence type="ECO:0000256" key="1">
    <source>
        <dbReference type="ARBA" id="ARBA00004196"/>
    </source>
</evidence>
<evidence type="ECO:0000256" key="2">
    <source>
        <dbReference type="ARBA" id="ARBA00008520"/>
    </source>
</evidence>
<dbReference type="InterPro" id="IPR050490">
    <property type="entry name" value="Bact_solute-bd_prot1"/>
</dbReference>
<comment type="caution">
    <text evidence="6">The sequence shown here is derived from an EMBL/GenBank/DDBJ whole genome shotgun (WGS) entry which is preliminary data.</text>
</comment>
<keyword evidence="7" id="KW-1185">Reference proteome</keyword>
<dbReference type="RefSeq" id="WP_216145960.1">
    <property type="nucleotide sequence ID" value="NZ_JAHLDV010000004.1"/>
</dbReference>
<dbReference type="EMBL" id="JAHLDV010000004">
    <property type="protein sequence ID" value="MBU3158750.1"/>
    <property type="molecule type" value="Genomic_DNA"/>
</dbReference>
<keyword evidence="3" id="KW-0813">Transport</keyword>
<organism evidence="6 7">
    <name type="scientific">Clostridium frigoris</name>
    <dbReference type="NCBI Taxonomy" id="205327"/>
    <lineage>
        <taxon>Bacteria</taxon>
        <taxon>Bacillati</taxon>
        <taxon>Bacillota</taxon>
        <taxon>Clostridia</taxon>
        <taxon>Eubacteriales</taxon>
        <taxon>Clostridiaceae</taxon>
        <taxon>Clostridium</taxon>
    </lineage>
</organism>
<proteinExistence type="inferred from homology"/>
<dbReference type="CDD" id="cd13585">
    <property type="entry name" value="PBP2_TMBP_like"/>
    <property type="match status" value="1"/>
</dbReference>
<comment type="similarity">
    <text evidence="2">Belongs to the bacterial solute-binding protein 1 family.</text>
</comment>
<dbReference type="PANTHER" id="PTHR43649">
    <property type="entry name" value="ARABINOSE-BINDING PROTEIN-RELATED"/>
    <property type="match status" value="1"/>
</dbReference>
<dbReference type="Pfam" id="PF13416">
    <property type="entry name" value="SBP_bac_8"/>
    <property type="match status" value="1"/>
</dbReference>
<keyword evidence="4 5" id="KW-0732">Signal</keyword>
<feature type="signal peptide" evidence="5">
    <location>
        <begin position="1"/>
        <end position="23"/>
    </location>
</feature>
<comment type="subcellular location">
    <subcellularLocation>
        <location evidence="1">Cell envelope</location>
    </subcellularLocation>
</comment>
<accession>A0ABS6BPA7</accession>
<reference evidence="6 7" key="1">
    <citation type="submission" date="2021-06" db="EMBL/GenBank/DDBJ databases">
        <title>Clostridia strains as spoilage organisms.</title>
        <authorList>
            <person name="Wambui J."/>
            <person name="Stephan R."/>
            <person name="Stevens M.J.A."/>
        </authorList>
    </citation>
    <scope>NUCLEOTIDE SEQUENCE [LARGE SCALE GENOMIC DNA]</scope>
    <source>
        <strain evidence="6 7">DSM 14204</strain>
    </source>
</reference>
<sequence>MKRNRIIALVCSVALTATIFVGCGNKTETGVTGGPVTLTVQIWGSSPSETKLVDEQIAAFNVANKSKKVTLKKEVVTGDYNQTMQTKIAAKTEPDLFYLDVSLAANYIDKGVIAPLDEYLDKSDLKDFYPNVLKGFQKDGKTYGLPKDFNSLGLFYNKKMFADAGVKVPKTWAELEEVSKKLTKGNVKALSLSDESARFAPFIYQAGGKIVDKEKMMFNSPEAIKGFEFYYSMIKKGYAASPKDLGVEGNSDALATGKVAMVIEGGWMIPFMKEKAPSVEYGIAELPKGEKQSNLLFTVAYSMSKNTKHPKEAAEAIKFLTGKKSQEMVANSGLAIPSRKSMGNLYTDKFPERKALVDGTTYANVFSYGLKHSKIDLELGKAGERYRLGKNSDGKSALEEAMNSVQ</sequence>
<protein>
    <submittedName>
        <fullName evidence="6">Sugar ABC transporter substrate-binding protein</fullName>
    </submittedName>
</protein>
<evidence type="ECO:0000313" key="7">
    <source>
        <dbReference type="Proteomes" id="UP000776252"/>
    </source>
</evidence>
<evidence type="ECO:0000256" key="3">
    <source>
        <dbReference type="ARBA" id="ARBA00022448"/>
    </source>
</evidence>
<evidence type="ECO:0000256" key="4">
    <source>
        <dbReference type="ARBA" id="ARBA00022729"/>
    </source>
</evidence>